<feature type="region of interest" description="Disordered" evidence="1">
    <location>
        <begin position="168"/>
        <end position="211"/>
    </location>
</feature>
<comment type="caution">
    <text evidence="2">The sequence shown here is derived from an EMBL/GenBank/DDBJ whole genome shotgun (WGS) entry which is preliminary data.</text>
</comment>
<feature type="compositionally biased region" description="Basic residues" evidence="1">
    <location>
        <begin position="86"/>
        <end position="103"/>
    </location>
</feature>
<dbReference type="Proteomes" id="UP000799439">
    <property type="component" value="Unassembled WGS sequence"/>
</dbReference>
<feature type="compositionally biased region" description="Basic residues" evidence="1">
    <location>
        <begin position="111"/>
        <end position="127"/>
    </location>
</feature>
<organism evidence="2 3">
    <name type="scientific">Myriangium duriaei CBS 260.36</name>
    <dbReference type="NCBI Taxonomy" id="1168546"/>
    <lineage>
        <taxon>Eukaryota</taxon>
        <taxon>Fungi</taxon>
        <taxon>Dikarya</taxon>
        <taxon>Ascomycota</taxon>
        <taxon>Pezizomycotina</taxon>
        <taxon>Dothideomycetes</taxon>
        <taxon>Dothideomycetidae</taxon>
        <taxon>Myriangiales</taxon>
        <taxon>Myriangiaceae</taxon>
        <taxon>Myriangium</taxon>
    </lineage>
</organism>
<feature type="compositionally biased region" description="Polar residues" evidence="1">
    <location>
        <begin position="19"/>
        <end position="33"/>
    </location>
</feature>
<gene>
    <name evidence="2" type="ORF">K461DRAFT_80479</name>
</gene>
<dbReference type="AlphaFoldDB" id="A0A9P4JBD5"/>
<name>A0A9P4JBD5_9PEZI</name>
<feature type="compositionally biased region" description="Basic and acidic residues" evidence="1">
    <location>
        <begin position="44"/>
        <end position="60"/>
    </location>
</feature>
<proteinExistence type="predicted"/>
<sequence length="211" mass="23581">MPFSPSSTSENSSNSPLSQTNSTTLKMSSQDSALSCGPAPYKDPVVEPKKKKVVRLEPRYKLRNTPARQRRRDAVAAPKKKEPARRPGKVQKRRGPGRPKKRAVSPSPPRTPKRRAHVRPRPVKSKTHVVEAEDEPSSADSAEKVMVFKFPQPCPRKPEEPIVVVEEDEDDYEPPELVEMFGVGPPRGKVWRSPGLEKEKAVAKPKKKDAK</sequence>
<accession>A0A9P4JBD5</accession>
<dbReference type="EMBL" id="ML996082">
    <property type="protein sequence ID" value="KAF2155749.1"/>
    <property type="molecule type" value="Genomic_DNA"/>
</dbReference>
<evidence type="ECO:0000313" key="3">
    <source>
        <dbReference type="Proteomes" id="UP000799439"/>
    </source>
</evidence>
<reference evidence="2" key="1">
    <citation type="journal article" date="2020" name="Stud. Mycol.">
        <title>101 Dothideomycetes genomes: a test case for predicting lifestyles and emergence of pathogens.</title>
        <authorList>
            <person name="Haridas S."/>
            <person name="Albert R."/>
            <person name="Binder M."/>
            <person name="Bloem J."/>
            <person name="Labutti K."/>
            <person name="Salamov A."/>
            <person name="Andreopoulos B."/>
            <person name="Baker S."/>
            <person name="Barry K."/>
            <person name="Bills G."/>
            <person name="Bluhm B."/>
            <person name="Cannon C."/>
            <person name="Castanera R."/>
            <person name="Culley D."/>
            <person name="Daum C."/>
            <person name="Ezra D."/>
            <person name="Gonzalez J."/>
            <person name="Henrissat B."/>
            <person name="Kuo A."/>
            <person name="Liang C."/>
            <person name="Lipzen A."/>
            <person name="Lutzoni F."/>
            <person name="Magnuson J."/>
            <person name="Mondo S."/>
            <person name="Nolan M."/>
            <person name="Ohm R."/>
            <person name="Pangilinan J."/>
            <person name="Park H.-J."/>
            <person name="Ramirez L."/>
            <person name="Alfaro M."/>
            <person name="Sun H."/>
            <person name="Tritt A."/>
            <person name="Yoshinaga Y."/>
            <person name="Zwiers L.-H."/>
            <person name="Turgeon B."/>
            <person name="Goodwin S."/>
            <person name="Spatafora J."/>
            <person name="Crous P."/>
            <person name="Grigoriev I."/>
        </authorList>
    </citation>
    <scope>NUCLEOTIDE SEQUENCE</scope>
    <source>
        <strain evidence="2">CBS 260.36</strain>
    </source>
</reference>
<protein>
    <submittedName>
        <fullName evidence="2">Uncharacterized protein</fullName>
    </submittedName>
</protein>
<evidence type="ECO:0000256" key="1">
    <source>
        <dbReference type="SAM" id="MobiDB-lite"/>
    </source>
</evidence>
<feature type="compositionally biased region" description="Low complexity" evidence="1">
    <location>
        <begin position="1"/>
        <end position="18"/>
    </location>
</feature>
<evidence type="ECO:0000313" key="2">
    <source>
        <dbReference type="EMBL" id="KAF2155749.1"/>
    </source>
</evidence>
<feature type="region of interest" description="Disordered" evidence="1">
    <location>
        <begin position="1"/>
        <end position="143"/>
    </location>
</feature>
<keyword evidence="3" id="KW-1185">Reference proteome</keyword>